<dbReference type="AlphaFoldDB" id="A0A9N8PN92"/>
<organism evidence="1 2">
    <name type="scientific">Aureobasidium mustum</name>
    <dbReference type="NCBI Taxonomy" id="2773714"/>
    <lineage>
        <taxon>Eukaryota</taxon>
        <taxon>Fungi</taxon>
        <taxon>Dikarya</taxon>
        <taxon>Ascomycota</taxon>
        <taxon>Pezizomycotina</taxon>
        <taxon>Dothideomycetes</taxon>
        <taxon>Dothideomycetidae</taxon>
        <taxon>Dothideales</taxon>
        <taxon>Saccotheciaceae</taxon>
        <taxon>Aureobasidium</taxon>
    </lineage>
</organism>
<keyword evidence="2" id="KW-1185">Reference proteome</keyword>
<evidence type="ECO:0000313" key="1">
    <source>
        <dbReference type="EMBL" id="CAD0100605.1"/>
    </source>
</evidence>
<comment type="caution">
    <text evidence="1">The sequence shown here is derived from an EMBL/GenBank/DDBJ whole genome shotgun (WGS) entry which is preliminary data.</text>
</comment>
<evidence type="ECO:0000313" key="2">
    <source>
        <dbReference type="Proteomes" id="UP000714618"/>
    </source>
</evidence>
<reference evidence="1" key="1">
    <citation type="submission" date="2020-06" db="EMBL/GenBank/DDBJ databases">
        <authorList>
            <person name="Onetto C."/>
        </authorList>
    </citation>
    <scope>NUCLEOTIDE SEQUENCE</scope>
</reference>
<accession>A0A9N8PN92</accession>
<protein>
    <submittedName>
        <fullName evidence="1">Uncharacterized protein</fullName>
    </submittedName>
</protein>
<dbReference type="EMBL" id="CAIJEO010000012">
    <property type="protein sequence ID" value="CAD0100605.1"/>
    <property type="molecule type" value="Genomic_DNA"/>
</dbReference>
<dbReference type="PANTHER" id="PTHR42085:SF1">
    <property type="entry name" value="F-BOX DOMAIN-CONTAINING PROTEIN"/>
    <property type="match status" value="1"/>
</dbReference>
<proteinExistence type="predicted"/>
<name>A0A9N8PN92_9PEZI</name>
<dbReference type="InterPro" id="IPR038883">
    <property type="entry name" value="AN11006-like"/>
</dbReference>
<sequence length="335" mass="37497">MDRIHKEAAMLPQTHSPLFRLPGELRNEIYDLALTPSTSIVDPSWNTNNEPQHRQIPSLGIALLRSCRAIYLEANDSVPLKKGDFVFTQVAHIQAFFSRLSLAQASHVHHVTIDFRDAASNDTGLRSEQDSIIAREWIHYFGCTRGAHMLGAWCADLGTLRSHLPYLDSLCFDLANWQPNDAGSRVGGWKYLQSLLRKIRDLESFTLKGKCLDSSSWASQPVPWSKGLWFSPAFDRDESALIDLMSQTIRVAGEKEVILIEWHTVDGITSLTVRVGKAHDVGSLTNVEVPLLRGGRISWDSFLEFKDRQVELTKRRKASLSGSSIIPTGLSAIHV</sequence>
<gene>
    <name evidence="1" type="ORF">AWRI4233_LOCUS9430</name>
</gene>
<dbReference type="PANTHER" id="PTHR42085">
    <property type="entry name" value="F-BOX DOMAIN-CONTAINING PROTEIN"/>
    <property type="match status" value="1"/>
</dbReference>
<dbReference type="OrthoDB" id="62952at2759"/>
<dbReference type="Proteomes" id="UP000714618">
    <property type="component" value="Unassembled WGS sequence"/>
</dbReference>